<dbReference type="InterPro" id="IPR000504">
    <property type="entry name" value="RRM_dom"/>
</dbReference>
<sequence length="853" mass="96865">MAEAMELNVLGAPHESPEEEMEEREDGEQQKDNLPASPDSQLESESESDSDSDSDDEEQDKLQLQTLESELSFNPSNYDSHVQYIKLLRKMGDIEKLRKARESMSQLFPLNPSMWQEWAKDETSLSSGPEAVAAIEMLYERGVSDYLSVCLWCDYLNFIEEYDPSVRQCSVAGISKARSLFERAVTAAGLHFSEGSKIWEAYKEFEQAIFHAIDECDIEAKEKQVQRIRSIFHRQLSVPLADMLSNLLAYKAWEVEQGNSLDADSLDTNGIVSHVAAAYQKALDMYNARVSMEEQISSRDLSDSDRLPLFMRYLKFEESSGDPARVQILYERAVTDFPISSDLWLGYARYLDKTLKVGNVVKDFYTRATRNCPWIGELWVRYLLSLERACGTEEEISGVFEKALQCTFSSYEEYLDLFLTRIDGLRRRIELSGETQVLDYAVIRDTFQRASDYLSTNLKGTDDLLRLHVYWARLAISLGKDIVAARSVWDSFLKISGSMLEAWKSYIAMEIENGNINEARSIYRRCYTKRFAGSGSEDICHSWLRFEREFGMLEDYDYAVQKVSPRLEELRLFRLQQESKNIAASAEQRENPTKKNVHGKRKPGSELIDDQSPVKRQKNLGKPLKKGMKKDADKGQNLAETNTREEIEGKNNRSNRTHDKLVEESTNEKRRYTDLCTAFVSNISLQANYEHLRNFFSDVGGVVSIRILHDKFTGKSRGLAYVDFSDDAHLAAAVAKNKQGLLGKKLSIARSDPTHSNKRGSVGRGKRAAWGDQSSSLEGADSEDLSKGTSNRPLSSTAKNREDDSIELKGKNTFAAPRNIKPLGWSVNKPGTVGEEDGKPKSNEEFRKMFLKS</sequence>
<evidence type="ECO:0000256" key="6">
    <source>
        <dbReference type="ARBA" id="ARBA00023242"/>
    </source>
</evidence>
<evidence type="ECO:0000256" key="2">
    <source>
        <dbReference type="ARBA" id="ARBA00022664"/>
    </source>
</evidence>
<dbReference type="SUPFAM" id="SSF48452">
    <property type="entry name" value="TPR-like"/>
    <property type="match status" value="1"/>
</dbReference>
<dbReference type="InterPro" id="IPR035979">
    <property type="entry name" value="RBD_domain_sf"/>
</dbReference>
<evidence type="ECO:0000256" key="8">
    <source>
        <dbReference type="SAM" id="MobiDB-lite"/>
    </source>
</evidence>
<gene>
    <name evidence="10" type="ORF">Nepgr_025683</name>
</gene>
<dbReference type="GO" id="GO:0003723">
    <property type="term" value="F:RNA binding"/>
    <property type="evidence" value="ECO:0007669"/>
    <property type="project" value="UniProtKB-UniRule"/>
</dbReference>
<feature type="compositionally biased region" description="Acidic residues" evidence="8">
    <location>
        <begin position="17"/>
        <end position="26"/>
    </location>
</feature>
<evidence type="ECO:0000256" key="1">
    <source>
        <dbReference type="ARBA" id="ARBA00004123"/>
    </source>
</evidence>
<evidence type="ECO:0000313" key="11">
    <source>
        <dbReference type="Proteomes" id="UP001279734"/>
    </source>
</evidence>
<evidence type="ECO:0000256" key="5">
    <source>
        <dbReference type="ARBA" id="ARBA00023187"/>
    </source>
</evidence>
<dbReference type="Pfam" id="PF00076">
    <property type="entry name" value="RRM_1"/>
    <property type="match status" value="1"/>
</dbReference>
<dbReference type="Pfam" id="PF05843">
    <property type="entry name" value="Suf"/>
    <property type="match status" value="1"/>
</dbReference>
<dbReference type="GO" id="GO:0008380">
    <property type="term" value="P:RNA splicing"/>
    <property type="evidence" value="ECO:0007669"/>
    <property type="project" value="UniProtKB-KW"/>
</dbReference>
<accession>A0AAD3T5I7</accession>
<evidence type="ECO:0000259" key="9">
    <source>
        <dbReference type="PROSITE" id="PS50102"/>
    </source>
</evidence>
<keyword evidence="2" id="KW-0507">mRNA processing</keyword>
<dbReference type="GO" id="GO:0006397">
    <property type="term" value="P:mRNA processing"/>
    <property type="evidence" value="ECO:0007669"/>
    <property type="project" value="UniProtKB-KW"/>
</dbReference>
<dbReference type="InterPro" id="IPR008669">
    <property type="entry name" value="LSM_interact"/>
</dbReference>
<dbReference type="AlphaFoldDB" id="A0AAD3T5I7"/>
<dbReference type="PROSITE" id="PS50102">
    <property type="entry name" value="RRM"/>
    <property type="match status" value="1"/>
</dbReference>
<keyword evidence="6" id="KW-0539">Nucleus</keyword>
<feature type="region of interest" description="Disordered" evidence="8">
    <location>
        <begin position="746"/>
        <end position="853"/>
    </location>
</feature>
<comment type="subcellular location">
    <subcellularLocation>
        <location evidence="1">Nucleus</location>
    </subcellularLocation>
</comment>
<reference evidence="10" key="1">
    <citation type="submission" date="2023-05" db="EMBL/GenBank/DDBJ databases">
        <title>Nepenthes gracilis genome sequencing.</title>
        <authorList>
            <person name="Fukushima K."/>
        </authorList>
    </citation>
    <scope>NUCLEOTIDE SEQUENCE</scope>
    <source>
        <strain evidence="10">SING2019-196</strain>
    </source>
</reference>
<dbReference type="InterPro" id="IPR011990">
    <property type="entry name" value="TPR-like_helical_dom_sf"/>
</dbReference>
<feature type="compositionally biased region" description="Basic and acidic residues" evidence="8">
    <location>
        <begin position="799"/>
        <end position="810"/>
    </location>
</feature>
<dbReference type="SMART" id="SM00386">
    <property type="entry name" value="HAT"/>
    <property type="match status" value="8"/>
</dbReference>
<dbReference type="Proteomes" id="UP001279734">
    <property type="component" value="Unassembled WGS sequence"/>
</dbReference>
<keyword evidence="5" id="KW-0508">mRNA splicing</keyword>
<name>A0AAD3T5I7_NEPGR</name>
<dbReference type="EMBL" id="BSYO01000027">
    <property type="protein sequence ID" value="GMH23840.1"/>
    <property type="molecule type" value="Genomic_DNA"/>
</dbReference>
<organism evidence="10 11">
    <name type="scientific">Nepenthes gracilis</name>
    <name type="common">Slender pitcher plant</name>
    <dbReference type="NCBI Taxonomy" id="150966"/>
    <lineage>
        <taxon>Eukaryota</taxon>
        <taxon>Viridiplantae</taxon>
        <taxon>Streptophyta</taxon>
        <taxon>Embryophyta</taxon>
        <taxon>Tracheophyta</taxon>
        <taxon>Spermatophyta</taxon>
        <taxon>Magnoliopsida</taxon>
        <taxon>eudicotyledons</taxon>
        <taxon>Gunneridae</taxon>
        <taxon>Pentapetalae</taxon>
        <taxon>Caryophyllales</taxon>
        <taxon>Nepenthaceae</taxon>
        <taxon>Nepenthes</taxon>
    </lineage>
</organism>
<dbReference type="PANTHER" id="PTHR17204:SF25">
    <property type="entry name" value="RRM DOMAIN-CONTAINING PROTEIN"/>
    <property type="match status" value="1"/>
</dbReference>
<dbReference type="PANTHER" id="PTHR17204">
    <property type="entry name" value="PRE-MRNA PROCESSING PROTEIN PRP39-RELATED"/>
    <property type="match status" value="1"/>
</dbReference>
<feature type="compositionally biased region" description="Basic and acidic residues" evidence="8">
    <location>
        <begin position="836"/>
        <end position="853"/>
    </location>
</feature>
<dbReference type="SMART" id="SM00360">
    <property type="entry name" value="RRM"/>
    <property type="match status" value="1"/>
</dbReference>
<feature type="compositionally biased region" description="Basic residues" evidence="8">
    <location>
        <begin position="615"/>
        <end position="628"/>
    </location>
</feature>
<feature type="region of interest" description="Disordered" evidence="8">
    <location>
        <begin position="1"/>
        <end position="61"/>
    </location>
</feature>
<evidence type="ECO:0000256" key="3">
    <source>
        <dbReference type="ARBA" id="ARBA00022737"/>
    </source>
</evidence>
<evidence type="ECO:0000256" key="7">
    <source>
        <dbReference type="PROSITE-ProRule" id="PRU00176"/>
    </source>
</evidence>
<dbReference type="GO" id="GO:0005634">
    <property type="term" value="C:nucleus"/>
    <property type="evidence" value="ECO:0007669"/>
    <property type="project" value="UniProtKB-SubCell"/>
</dbReference>
<feature type="compositionally biased region" description="Polar residues" evidence="8">
    <location>
        <begin position="787"/>
        <end position="798"/>
    </location>
</feature>
<dbReference type="Gene3D" id="3.30.70.330">
    <property type="match status" value="1"/>
</dbReference>
<dbReference type="InterPro" id="IPR008847">
    <property type="entry name" value="Suf"/>
</dbReference>
<protein>
    <recommendedName>
        <fullName evidence="9">RRM domain-containing protein</fullName>
    </recommendedName>
</protein>
<dbReference type="InterPro" id="IPR003107">
    <property type="entry name" value="HAT"/>
</dbReference>
<feature type="compositionally biased region" description="Basic and acidic residues" evidence="8">
    <location>
        <begin position="642"/>
        <end position="665"/>
    </location>
</feature>
<dbReference type="InterPro" id="IPR012677">
    <property type="entry name" value="Nucleotide-bd_a/b_plait_sf"/>
</dbReference>
<dbReference type="SUPFAM" id="SSF54928">
    <property type="entry name" value="RNA-binding domain, RBD"/>
    <property type="match status" value="1"/>
</dbReference>
<keyword evidence="4 7" id="KW-0694">RNA-binding</keyword>
<feature type="compositionally biased region" description="Acidic residues" evidence="8">
    <location>
        <begin position="42"/>
        <end position="59"/>
    </location>
</feature>
<dbReference type="Pfam" id="PF05391">
    <property type="entry name" value="Lsm_interact"/>
    <property type="match status" value="1"/>
</dbReference>
<keyword evidence="11" id="KW-1185">Reference proteome</keyword>
<proteinExistence type="predicted"/>
<comment type="caution">
    <text evidence="10">The sequence shown here is derived from an EMBL/GenBank/DDBJ whole genome shotgun (WGS) entry which is preliminary data.</text>
</comment>
<dbReference type="Gene3D" id="1.25.40.10">
    <property type="entry name" value="Tetratricopeptide repeat domain"/>
    <property type="match status" value="2"/>
</dbReference>
<evidence type="ECO:0000256" key="4">
    <source>
        <dbReference type="ARBA" id="ARBA00022884"/>
    </source>
</evidence>
<evidence type="ECO:0000313" key="10">
    <source>
        <dbReference type="EMBL" id="GMH23840.1"/>
    </source>
</evidence>
<feature type="domain" description="RRM" evidence="9">
    <location>
        <begin position="676"/>
        <end position="753"/>
    </location>
</feature>
<keyword evidence="3" id="KW-0677">Repeat</keyword>
<feature type="region of interest" description="Disordered" evidence="8">
    <location>
        <begin position="583"/>
        <end position="665"/>
    </location>
</feature>